<dbReference type="GO" id="GO:0006096">
    <property type="term" value="P:glycolytic process"/>
    <property type="evidence" value="ECO:0007669"/>
    <property type="project" value="UniProtKB-KW"/>
</dbReference>
<dbReference type="InterPro" id="IPR001312">
    <property type="entry name" value="Hexokinase"/>
</dbReference>
<evidence type="ECO:0000259" key="12">
    <source>
        <dbReference type="Pfam" id="PF00349"/>
    </source>
</evidence>
<evidence type="ECO:0000256" key="3">
    <source>
        <dbReference type="ARBA" id="ARBA00005028"/>
    </source>
</evidence>
<dbReference type="FunFam" id="3.40.367.20:FF:000003">
    <property type="entry name" value="Phosphotransferase"/>
    <property type="match status" value="1"/>
</dbReference>
<comment type="pathway">
    <text evidence="3">Carbohydrate metabolism; hexose metabolism.</text>
</comment>
<evidence type="ECO:0000256" key="1">
    <source>
        <dbReference type="ARBA" id="ARBA00004572"/>
    </source>
</evidence>
<comment type="caution">
    <text evidence="14">The sequence shown here is derived from an EMBL/GenBank/DDBJ whole genome shotgun (WGS) entry which is preliminary data.</text>
</comment>
<proteinExistence type="inferred from homology"/>
<dbReference type="GO" id="GO:0006006">
    <property type="term" value="P:glucose metabolic process"/>
    <property type="evidence" value="ECO:0007669"/>
    <property type="project" value="TreeGrafter"/>
</dbReference>
<dbReference type="Proteomes" id="UP001372338">
    <property type="component" value="Unassembled WGS sequence"/>
</dbReference>
<comment type="similarity">
    <text evidence="4 11">Belongs to the hexokinase family.</text>
</comment>
<dbReference type="EMBL" id="JAYWIO010000006">
    <property type="protein sequence ID" value="KAK7255475.1"/>
    <property type="molecule type" value="Genomic_DNA"/>
</dbReference>
<evidence type="ECO:0000256" key="2">
    <source>
        <dbReference type="ARBA" id="ARBA00004888"/>
    </source>
</evidence>
<dbReference type="Gene3D" id="3.30.420.40">
    <property type="match status" value="1"/>
</dbReference>
<dbReference type="PROSITE" id="PS51748">
    <property type="entry name" value="HEXOKINASE_2"/>
    <property type="match status" value="1"/>
</dbReference>
<feature type="domain" description="Hexokinase N-terminal" evidence="12">
    <location>
        <begin position="41"/>
        <end position="240"/>
    </location>
</feature>
<dbReference type="SUPFAM" id="SSF53067">
    <property type="entry name" value="Actin-like ATPase domain"/>
    <property type="match status" value="2"/>
</dbReference>
<evidence type="ECO:0000313" key="14">
    <source>
        <dbReference type="EMBL" id="KAK7255475.1"/>
    </source>
</evidence>
<accession>A0AAN9HWY3</accession>
<dbReference type="GO" id="GO:0001678">
    <property type="term" value="P:intracellular glucose homeostasis"/>
    <property type="evidence" value="ECO:0007669"/>
    <property type="project" value="InterPro"/>
</dbReference>
<dbReference type="EC" id="2.7.1.-" evidence="11"/>
<evidence type="ECO:0000313" key="15">
    <source>
        <dbReference type="Proteomes" id="UP001372338"/>
    </source>
</evidence>
<comment type="pathway">
    <text evidence="2">Carbohydrate degradation; glycolysis; D-glyceraldehyde 3-phosphate and glycerone phosphate from D-glucose: step 1/4.</text>
</comment>
<evidence type="ECO:0000256" key="5">
    <source>
        <dbReference type="ARBA" id="ARBA00022679"/>
    </source>
</evidence>
<name>A0AAN9HWY3_CROPI</name>
<organism evidence="14 15">
    <name type="scientific">Crotalaria pallida</name>
    <name type="common">Smooth rattlebox</name>
    <name type="synonym">Crotalaria striata</name>
    <dbReference type="NCBI Taxonomy" id="3830"/>
    <lineage>
        <taxon>Eukaryota</taxon>
        <taxon>Viridiplantae</taxon>
        <taxon>Streptophyta</taxon>
        <taxon>Embryophyta</taxon>
        <taxon>Tracheophyta</taxon>
        <taxon>Spermatophyta</taxon>
        <taxon>Magnoliopsida</taxon>
        <taxon>eudicotyledons</taxon>
        <taxon>Gunneridae</taxon>
        <taxon>Pentapetalae</taxon>
        <taxon>rosids</taxon>
        <taxon>fabids</taxon>
        <taxon>Fabales</taxon>
        <taxon>Fabaceae</taxon>
        <taxon>Papilionoideae</taxon>
        <taxon>50 kb inversion clade</taxon>
        <taxon>genistoids sensu lato</taxon>
        <taxon>core genistoids</taxon>
        <taxon>Crotalarieae</taxon>
        <taxon>Crotalaria</taxon>
    </lineage>
</organism>
<dbReference type="Pfam" id="PF03727">
    <property type="entry name" value="Hexokinase_2"/>
    <property type="match status" value="1"/>
</dbReference>
<dbReference type="CDD" id="cd24020">
    <property type="entry name" value="ASKHA_NBD_HK_plant"/>
    <property type="match status" value="1"/>
</dbReference>
<dbReference type="FunFam" id="3.30.420.40:FF:000034">
    <property type="entry name" value="Phosphotransferase"/>
    <property type="match status" value="1"/>
</dbReference>
<dbReference type="GO" id="GO:0008865">
    <property type="term" value="F:fructokinase activity"/>
    <property type="evidence" value="ECO:0007669"/>
    <property type="project" value="TreeGrafter"/>
</dbReference>
<dbReference type="InterPro" id="IPR022673">
    <property type="entry name" value="Hexokinase_C"/>
</dbReference>
<keyword evidence="9 11" id="KW-0067">ATP-binding</keyword>
<keyword evidence="15" id="KW-1185">Reference proteome</keyword>
<keyword evidence="8" id="KW-1000">Mitochondrion outer membrane</keyword>
<evidence type="ECO:0000256" key="9">
    <source>
        <dbReference type="ARBA" id="ARBA00022840"/>
    </source>
</evidence>
<dbReference type="AlphaFoldDB" id="A0AAN9HWY3"/>
<gene>
    <name evidence="14" type="ORF">RIF29_28885</name>
</gene>
<dbReference type="InterPro" id="IPR022672">
    <property type="entry name" value="Hexokinase_N"/>
</dbReference>
<dbReference type="PRINTS" id="PR00475">
    <property type="entry name" value="HEXOKINASE"/>
</dbReference>
<protein>
    <recommendedName>
        <fullName evidence="11">Phosphotransferase</fullName>
        <ecNumber evidence="11">2.7.1.-</ecNumber>
    </recommendedName>
</protein>
<dbReference type="PROSITE" id="PS51257">
    <property type="entry name" value="PROKAR_LIPOPROTEIN"/>
    <property type="match status" value="1"/>
</dbReference>
<keyword evidence="10 11" id="KW-0324">Glycolysis</keyword>
<keyword evidence="6 11" id="KW-0547">Nucleotide-binding</keyword>
<dbReference type="PANTHER" id="PTHR19443">
    <property type="entry name" value="HEXOKINASE"/>
    <property type="match status" value="1"/>
</dbReference>
<evidence type="ECO:0000256" key="6">
    <source>
        <dbReference type="ARBA" id="ARBA00022741"/>
    </source>
</evidence>
<evidence type="ECO:0000259" key="13">
    <source>
        <dbReference type="Pfam" id="PF03727"/>
    </source>
</evidence>
<dbReference type="GO" id="GO:0005524">
    <property type="term" value="F:ATP binding"/>
    <property type="evidence" value="ECO:0007669"/>
    <property type="project" value="UniProtKB-UniRule"/>
</dbReference>
<dbReference type="GO" id="GO:0005536">
    <property type="term" value="F:D-glucose binding"/>
    <property type="evidence" value="ECO:0007669"/>
    <property type="project" value="InterPro"/>
</dbReference>
<dbReference type="Pfam" id="PF00349">
    <property type="entry name" value="Hexokinase_1"/>
    <property type="match status" value="1"/>
</dbReference>
<dbReference type="PANTHER" id="PTHR19443:SF85">
    <property type="entry name" value="HEXOKINASE-1"/>
    <property type="match status" value="1"/>
</dbReference>
<evidence type="ECO:0000256" key="4">
    <source>
        <dbReference type="ARBA" id="ARBA00009225"/>
    </source>
</evidence>
<reference evidence="14 15" key="1">
    <citation type="submission" date="2024-01" db="EMBL/GenBank/DDBJ databases">
        <title>The genomes of 5 underutilized Papilionoideae crops provide insights into root nodulation and disease resistanc.</title>
        <authorList>
            <person name="Yuan L."/>
        </authorList>
    </citation>
    <scope>NUCLEOTIDE SEQUENCE [LARGE SCALE GENOMIC DNA]</scope>
    <source>
        <strain evidence="14">ZHUSHIDOU_FW_LH</strain>
        <tissue evidence="14">Leaf</tissue>
    </source>
</reference>
<evidence type="ECO:0000256" key="10">
    <source>
        <dbReference type="ARBA" id="ARBA00023152"/>
    </source>
</evidence>
<keyword evidence="7 11" id="KW-0418">Kinase</keyword>
<comment type="subcellular location">
    <subcellularLocation>
        <location evidence="1">Mitochondrion outer membrane</location>
        <topology evidence="1">Single-pass membrane protein</topology>
    </subcellularLocation>
</comment>
<keyword evidence="8" id="KW-0472">Membrane</keyword>
<sequence>MGKVVVCATVVGAATACAVAALLTRRWMTKSRRWGRAMAILKELEEKCATPAEKLKQVADAMAVEMQAGLSSEGGSKLKMLISYVDNLPTGNEEGLFYALDLGGTNFRVLRVQLGGKDGRIVSQEFAEASIAPDLMVGTSKELFDYIATELAKFVAQEGQDFQLPPGKKRQLGFTFSFPVMQTSIASGNLIKWTKGFSIDDAVGKDVVAELASAIERQGLNMSVAALVNDTVGTLAGGRYDNKDVIAAVILGTGTNAAYVERAKAIPKWHGPYPSSGEMVINMEWGNFRAKELPLTEYDKEVDAKSLNPGHQIFEKLVSGMYLGEIVRKVLCKMAEEACFFGETVPEQLKVPFILRTPDMSAIHHDSSPDLSVVGSKLKDILKISHTSLDVRKVVVEICNTVATRGARLSAAGIVGILKKLARDTANDGEGQKSVIAVDGGLFEHYTEYRKCLENTLKELLDDSVSESVIIEHSNDGSGIGAALLAASHS</sequence>
<dbReference type="Gene3D" id="3.40.367.20">
    <property type="match status" value="1"/>
</dbReference>
<dbReference type="GO" id="GO:0004340">
    <property type="term" value="F:glucokinase activity"/>
    <property type="evidence" value="ECO:0007669"/>
    <property type="project" value="TreeGrafter"/>
</dbReference>
<feature type="domain" description="Hexokinase C-terminal" evidence="13">
    <location>
        <begin position="247"/>
        <end position="487"/>
    </location>
</feature>
<dbReference type="GO" id="GO:0005829">
    <property type="term" value="C:cytosol"/>
    <property type="evidence" value="ECO:0007669"/>
    <property type="project" value="TreeGrafter"/>
</dbReference>
<evidence type="ECO:0000256" key="11">
    <source>
        <dbReference type="RuleBase" id="RU362007"/>
    </source>
</evidence>
<evidence type="ECO:0000256" key="7">
    <source>
        <dbReference type="ARBA" id="ARBA00022777"/>
    </source>
</evidence>
<keyword evidence="5 11" id="KW-0808">Transferase</keyword>
<keyword evidence="8" id="KW-0496">Mitochondrion</keyword>
<evidence type="ECO:0000256" key="8">
    <source>
        <dbReference type="ARBA" id="ARBA00022787"/>
    </source>
</evidence>
<dbReference type="GO" id="GO:0005741">
    <property type="term" value="C:mitochondrial outer membrane"/>
    <property type="evidence" value="ECO:0007669"/>
    <property type="project" value="UniProtKB-SubCell"/>
</dbReference>
<dbReference type="InterPro" id="IPR043129">
    <property type="entry name" value="ATPase_NBD"/>
</dbReference>